<evidence type="ECO:0000256" key="5">
    <source>
        <dbReference type="ARBA" id="ARBA00012550"/>
    </source>
</evidence>
<comment type="caution">
    <text evidence="15">The sequence shown here is derived from an EMBL/GenBank/DDBJ whole genome shotgun (WGS) entry which is preliminary data.</text>
</comment>
<evidence type="ECO:0000256" key="7">
    <source>
        <dbReference type="ARBA" id="ARBA00022490"/>
    </source>
</evidence>
<dbReference type="GO" id="GO:0000162">
    <property type="term" value="P:L-tryptophan biosynthetic process"/>
    <property type="evidence" value="ECO:0007669"/>
    <property type="project" value="TreeGrafter"/>
</dbReference>
<evidence type="ECO:0000256" key="4">
    <source>
        <dbReference type="ARBA" id="ARBA00009667"/>
    </source>
</evidence>
<keyword evidence="9 12" id="KW-0368">Histidine biosynthesis</keyword>
<keyword evidence="10 12" id="KW-0413">Isomerase</keyword>
<evidence type="ECO:0000256" key="8">
    <source>
        <dbReference type="ARBA" id="ARBA00022605"/>
    </source>
</evidence>
<comment type="similarity">
    <text evidence="4 12 13">Belongs to the HisA/HisF family.</text>
</comment>
<dbReference type="FunFam" id="3.20.20.70:FF:000009">
    <property type="entry name" value="1-(5-phosphoribosyl)-5-[(5-phosphoribosylamino)methylideneamino] imidazole-4-carboxamide isomerase"/>
    <property type="match status" value="1"/>
</dbReference>
<dbReference type="InterPro" id="IPR006062">
    <property type="entry name" value="His_biosynth"/>
</dbReference>
<evidence type="ECO:0000256" key="10">
    <source>
        <dbReference type="ARBA" id="ARBA00023235"/>
    </source>
</evidence>
<dbReference type="Gene3D" id="3.20.20.70">
    <property type="entry name" value="Aldolase class I"/>
    <property type="match status" value="1"/>
</dbReference>
<sequence>MIVLPAIDIKGGQCVRLVQGDYATAHKVAEDPFETAAGFLKAGARWLHMVDLDGAKEKRPVNLSLFKEMIAQSGLKVEAGGGIRDMKTIEEYVNAGVARVILGSAAVKDPQLVRESVKEFQDKIAVGIDAKDQYAATEGWTDKSTMHYLELAKRMEDAGVSTIIYTDISRDGTLKGLNGEELDAINRAVSCRIIASGGVRSIEDIRLCRQLELYGCICGKALYTGQLDLAGTLREAGEASC</sequence>
<evidence type="ECO:0000256" key="12">
    <source>
        <dbReference type="HAMAP-Rule" id="MF_01014"/>
    </source>
</evidence>
<dbReference type="InterPro" id="IPR044524">
    <property type="entry name" value="Isoase_HisA-like"/>
</dbReference>
<keyword evidence="7 12" id="KW-0963">Cytoplasm</keyword>
<dbReference type="GO" id="GO:0003949">
    <property type="term" value="F:1-(5-phosphoribosyl)-5-[(5-phosphoribosylamino)methylideneamino]imidazole-4-carboxamide isomerase activity"/>
    <property type="evidence" value="ECO:0007669"/>
    <property type="project" value="UniProtKB-UniRule"/>
</dbReference>
<gene>
    <name evidence="12 15" type="primary">hisA</name>
    <name evidence="15" type="ORF">H9753_08630</name>
</gene>
<dbReference type="AlphaFoldDB" id="A0A9D2PMA1"/>
<dbReference type="NCBIfam" id="TIGR00007">
    <property type="entry name" value="1-(5-phosphoribosyl)-5-[(5-phosphoribosylamino)methylideneamino]imidazole-4-carboxamide isomerase"/>
    <property type="match status" value="1"/>
</dbReference>
<evidence type="ECO:0000256" key="6">
    <source>
        <dbReference type="ARBA" id="ARBA00018464"/>
    </source>
</evidence>
<dbReference type="InterPro" id="IPR006063">
    <property type="entry name" value="HisA_bact_arch"/>
</dbReference>
<comment type="subcellular location">
    <subcellularLocation>
        <location evidence="2 12 14">Cytoplasm</location>
    </subcellularLocation>
</comment>
<comment type="pathway">
    <text evidence="3 12 14">Amino-acid biosynthesis; L-histidine biosynthesis; L-histidine from 5-phospho-alpha-D-ribose 1-diphosphate: step 4/9.</text>
</comment>
<dbReference type="CDD" id="cd04732">
    <property type="entry name" value="HisA"/>
    <property type="match status" value="1"/>
</dbReference>
<evidence type="ECO:0000256" key="2">
    <source>
        <dbReference type="ARBA" id="ARBA00004496"/>
    </source>
</evidence>
<dbReference type="EC" id="5.3.1.16" evidence="5 12"/>
<dbReference type="PANTHER" id="PTHR43090">
    <property type="entry name" value="1-(5-PHOSPHORIBOSYL)-5-[(5-PHOSPHORIBOSYLAMINO)METHYLIDENEAMINO] IMIDAZOLE-4-CARBOXAMIDE ISOMERASE"/>
    <property type="match status" value="1"/>
</dbReference>
<evidence type="ECO:0000256" key="1">
    <source>
        <dbReference type="ARBA" id="ARBA00000901"/>
    </source>
</evidence>
<dbReference type="InterPro" id="IPR011060">
    <property type="entry name" value="RibuloseP-bd_barrel"/>
</dbReference>
<dbReference type="PANTHER" id="PTHR43090:SF2">
    <property type="entry name" value="1-(5-PHOSPHORIBOSYL)-5-[(5-PHOSPHORIBOSYLAMINO)METHYLIDENEAMINO] IMIDAZOLE-4-CARBOXAMIDE ISOMERASE"/>
    <property type="match status" value="1"/>
</dbReference>
<evidence type="ECO:0000256" key="11">
    <source>
        <dbReference type="ARBA" id="ARBA00030547"/>
    </source>
</evidence>
<dbReference type="Proteomes" id="UP000823886">
    <property type="component" value="Unassembled WGS sequence"/>
</dbReference>
<dbReference type="InterPro" id="IPR023016">
    <property type="entry name" value="HisA/PriA"/>
</dbReference>
<evidence type="ECO:0000313" key="16">
    <source>
        <dbReference type="Proteomes" id="UP000823886"/>
    </source>
</evidence>
<comment type="catalytic activity">
    <reaction evidence="1 12 14">
        <text>1-(5-phospho-beta-D-ribosyl)-5-[(5-phospho-beta-D-ribosylamino)methylideneamino]imidazole-4-carboxamide = 5-[(5-phospho-1-deoxy-D-ribulos-1-ylimino)methylamino]-1-(5-phospho-beta-D-ribosyl)imidazole-4-carboxamide</text>
        <dbReference type="Rhea" id="RHEA:15469"/>
        <dbReference type="ChEBI" id="CHEBI:58435"/>
        <dbReference type="ChEBI" id="CHEBI:58525"/>
        <dbReference type="EC" id="5.3.1.16"/>
    </reaction>
</comment>
<reference evidence="15" key="2">
    <citation type="submission" date="2021-04" db="EMBL/GenBank/DDBJ databases">
        <authorList>
            <person name="Gilroy R."/>
        </authorList>
    </citation>
    <scope>NUCLEOTIDE SEQUENCE</scope>
    <source>
        <strain evidence="15">ChiBcec2-3848</strain>
    </source>
</reference>
<evidence type="ECO:0000256" key="13">
    <source>
        <dbReference type="RuleBase" id="RU003657"/>
    </source>
</evidence>
<evidence type="ECO:0000256" key="3">
    <source>
        <dbReference type="ARBA" id="ARBA00005133"/>
    </source>
</evidence>
<dbReference type="EMBL" id="DWVZ01000113">
    <property type="protein sequence ID" value="HJC63667.1"/>
    <property type="molecule type" value="Genomic_DNA"/>
</dbReference>
<organism evidence="15 16">
    <name type="scientific">Candidatus Blautia merdavium</name>
    <dbReference type="NCBI Taxonomy" id="2838494"/>
    <lineage>
        <taxon>Bacteria</taxon>
        <taxon>Bacillati</taxon>
        <taxon>Bacillota</taxon>
        <taxon>Clostridia</taxon>
        <taxon>Lachnospirales</taxon>
        <taxon>Lachnospiraceae</taxon>
        <taxon>Blautia</taxon>
    </lineage>
</organism>
<name>A0A9D2PMA1_9FIRM</name>
<dbReference type="SUPFAM" id="SSF51366">
    <property type="entry name" value="Ribulose-phoshate binding barrel"/>
    <property type="match status" value="1"/>
</dbReference>
<reference evidence="15" key="1">
    <citation type="journal article" date="2021" name="PeerJ">
        <title>Extensive microbial diversity within the chicken gut microbiome revealed by metagenomics and culture.</title>
        <authorList>
            <person name="Gilroy R."/>
            <person name="Ravi A."/>
            <person name="Getino M."/>
            <person name="Pursley I."/>
            <person name="Horton D.L."/>
            <person name="Alikhan N.F."/>
            <person name="Baker D."/>
            <person name="Gharbi K."/>
            <person name="Hall N."/>
            <person name="Watson M."/>
            <person name="Adriaenssens E.M."/>
            <person name="Foster-Nyarko E."/>
            <person name="Jarju S."/>
            <person name="Secka A."/>
            <person name="Antonio M."/>
            <person name="Oren A."/>
            <person name="Chaudhuri R.R."/>
            <person name="La Ragione R."/>
            <person name="Hildebrand F."/>
            <person name="Pallen M.J."/>
        </authorList>
    </citation>
    <scope>NUCLEOTIDE SEQUENCE</scope>
    <source>
        <strain evidence="15">ChiBcec2-3848</strain>
    </source>
</reference>
<proteinExistence type="inferred from homology"/>
<dbReference type="Pfam" id="PF00977">
    <property type="entry name" value="His_biosynth"/>
    <property type="match status" value="1"/>
</dbReference>
<evidence type="ECO:0000313" key="15">
    <source>
        <dbReference type="EMBL" id="HJC63667.1"/>
    </source>
</evidence>
<protein>
    <recommendedName>
        <fullName evidence="6 12">1-(5-phosphoribosyl)-5-[(5-phosphoribosylamino)methylideneamino] imidazole-4-carboxamide isomerase</fullName>
        <ecNumber evidence="5 12">5.3.1.16</ecNumber>
    </recommendedName>
    <alternativeName>
        <fullName evidence="11 12">Phosphoribosylformimino-5-aminoimidazole carboxamide ribotide isomerase</fullName>
    </alternativeName>
</protein>
<evidence type="ECO:0000256" key="14">
    <source>
        <dbReference type="RuleBase" id="RU003658"/>
    </source>
</evidence>
<keyword evidence="8 12" id="KW-0028">Amino-acid biosynthesis</keyword>
<dbReference type="GO" id="GO:0000105">
    <property type="term" value="P:L-histidine biosynthetic process"/>
    <property type="evidence" value="ECO:0007669"/>
    <property type="project" value="UniProtKB-UniRule"/>
</dbReference>
<feature type="active site" description="Proton acceptor" evidence="12">
    <location>
        <position position="8"/>
    </location>
</feature>
<feature type="active site" description="Proton donor" evidence="12">
    <location>
        <position position="129"/>
    </location>
</feature>
<dbReference type="HAMAP" id="MF_01014">
    <property type="entry name" value="HisA"/>
    <property type="match status" value="1"/>
</dbReference>
<dbReference type="InterPro" id="IPR013785">
    <property type="entry name" value="Aldolase_TIM"/>
</dbReference>
<evidence type="ECO:0000256" key="9">
    <source>
        <dbReference type="ARBA" id="ARBA00023102"/>
    </source>
</evidence>
<dbReference type="GO" id="GO:0005737">
    <property type="term" value="C:cytoplasm"/>
    <property type="evidence" value="ECO:0007669"/>
    <property type="project" value="UniProtKB-SubCell"/>
</dbReference>
<accession>A0A9D2PMA1</accession>